<evidence type="ECO:0000256" key="1">
    <source>
        <dbReference type="SAM" id="Phobius"/>
    </source>
</evidence>
<feature type="transmembrane region" description="Helical" evidence="1">
    <location>
        <begin position="217"/>
        <end position="239"/>
    </location>
</feature>
<accession>A0A085WX88</accession>
<feature type="transmembrane region" description="Helical" evidence="1">
    <location>
        <begin position="107"/>
        <end position="126"/>
    </location>
</feature>
<reference evidence="2 3" key="1">
    <citation type="submission" date="2014-04" db="EMBL/GenBank/DDBJ databases">
        <title>Genome assembly of Hyalangium minutum DSM 14724.</title>
        <authorList>
            <person name="Sharma G."/>
            <person name="Subramanian S."/>
        </authorList>
    </citation>
    <scope>NUCLEOTIDE SEQUENCE [LARGE SCALE GENOMIC DNA]</scope>
    <source>
        <strain evidence="2 3">DSM 14724</strain>
    </source>
</reference>
<dbReference type="EMBL" id="JMCB01000001">
    <property type="protein sequence ID" value="KFE72301.1"/>
    <property type="molecule type" value="Genomic_DNA"/>
</dbReference>
<protein>
    <submittedName>
        <fullName evidence="2">Uncharacterized protein</fullName>
    </submittedName>
</protein>
<evidence type="ECO:0000313" key="3">
    <source>
        <dbReference type="Proteomes" id="UP000028725"/>
    </source>
</evidence>
<keyword evidence="1" id="KW-1133">Transmembrane helix</keyword>
<feature type="transmembrane region" description="Helical" evidence="1">
    <location>
        <begin position="251"/>
        <end position="271"/>
    </location>
</feature>
<proteinExistence type="predicted"/>
<evidence type="ECO:0000313" key="2">
    <source>
        <dbReference type="EMBL" id="KFE72301.1"/>
    </source>
</evidence>
<sequence>MMTASTPALASGPSPATAPRGSLPFRGLWLFSPRADAAFLALPLLLTVGSAVVSALVGLRAGDEVNRLAVWTAQNILGNGTHVVLTYLLFAVHRDVLTAEAKQPRTILAGTLGMLAVGAGFIFTYYANKDAHIYVVGVLFNVFGLHHTLSQHKGFWALHTLRSHQAGLGPGNPRERTLQQTYVPLMLSLILVRLFFIPDSAEPGATPYLDVGQGALLPHGMLAVFLAVWLGFFALLFRTVLRAGNATGPKVLYLLAVATATGLTLVSPMWGNVMLPAMHGLEYYMITARMMEPREGDPPARLGRAWIWPLMILSMLPLLSLGVIHGLILDGAGRGTLGSGDPIGSSSHLVLRVLTSLSLGVVLAHYFADAFIYRFRIPSIRKVMLRRLGFAPASAPAAAPMASAAPSASMPPMASVG</sequence>
<feature type="transmembrane region" description="Helical" evidence="1">
    <location>
        <begin position="349"/>
        <end position="368"/>
    </location>
</feature>
<organism evidence="2 3">
    <name type="scientific">Hyalangium minutum</name>
    <dbReference type="NCBI Taxonomy" id="394096"/>
    <lineage>
        <taxon>Bacteria</taxon>
        <taxon>Pseudomonadati</taxon>
        <taxon>Myxococcota</taxon>
        <taxon>Myxococcia</taxon>
        <taxon>Myxococcales</taxon>
        <taxon>Cystobacterineae</taxon>
        <taxon>Archangiaceae</taxon>
        <taxon>Hyalangium</taxon>
    </lineage>
</organism>
<dbReference type="PATRIC" id="fig|394096.3.peg.557"/>
<keyword evidence="3" id="KW-1185">Reference proteome</keyword>
<comment type="caution">
    <text evidence="2">The sequence shown here is derived from an EMBL/GenBank/DDBJ whole genome shotgun (WGS) entry which is preliminary data.</text>
</comment>
<feature type="transmembrane region" description="Helical" evidence="1">
    <location>
        <begin position="132"/>
        <end position="149"/>
    </location>
</feature>
<dbReference type="Proteomes" id="UP000028725">
    <property type="component" value="Unassembled WGS sequence"/>
</dbReference>
<keyword evidence="1" id="KW-0812">Transmembrane</keyword>
<keyword evidence="1" id="KW-0472">Membrane</keyword>
<dbReference type="STRING" id="394096.DB31_0563"/>
<gene>
    <name evidence="2" type="ORF">DB31_0563</name>
</gene>
<feature type="transmembrane region" description="Helical" evidence="1">
    <location>
        <begin position="306"/>
        <end position="328"/>
    </location>
</feature>
<dbReference type="AlphaFoldDB" id="A0A085WX88"/>
<feature type="transmembrane region" description="Helical" evidence="1">
    <location>
        <begin position="40"/>
        <end position="59"/>
    </location>
</feature>
<name>A0A085WX88_9BACT</name>